<evidence type="ECO:0000256" key="2">
    <source>
        <dbReference type="ARBA" id="ARBA00022840"/>
    </source>
</evidence>
<comment type="caution">
    <text evidence="5">The sequence shown here is derived from an EMBL/GenBank/DDBJ whole genome shotgun (WGS) entry which is preliminary data.</text>
</comment>
<dbReference type="EMBL" id="JACCAB010000001">
    <property type="protein sequence ID" value="NYG07196.1"/>
    <property type="molecule type" value="Genomic_DNA"/>
</dbReference>
<dbReference type="PANTHER" id="PTHR16305">
    <property type="entry name" value="TESTICULAR SOLUBLE ADENYLYL CYCLASE"/>
    <property type="match status" value="1"/>
</dbReference>
<dbReference type="Proteomes" id="UP000573599">
    <property type="component" value="Unassembled WGS sequence"/>
</dbReference>
<dbReference type="GO" id="GO:0005524">
    <property type="term" value="F:ATP binding"/>
    <property type="evidence" value="ECO:0007669"/>
    <property type="project" value="UniProtKB-KW"/>
</dbReference>
<reference evidence="5 6" key="1">
    <citation type="submission" date="2020-07" db="EMBL/GenBank/DDBJ databases">
        <title>Sequencing the genomes of 1000 actinobacteria strains.</title>
        <authorList>
            <person name="Klenk H.-P."/>
        </authorList>
    </citation>
    <scope>NUCLEOTIDE SEQUENCE [LARGE SCALE GENOMIC DNA]</scope>
    <source>
        <strain evidence="5 6">DSM 23987</strain>
    </source>
</reference>
<dbReference type="GO" id="GO:0004016">
    <property type="term" value="F:adenylate cyclase activity"/>
    <property type="evidence" value="ECO:0007669"/>
    <property type="project" value="TreeGrafter"/>
</dbReference>
<sequence>MLVGREVEQRVIDQLLAGARVGDSGVLVISGDPGIGKTGLLAHTRARATGMRILSARGVEAEREVAFGGLHQLCAPLLPLLDELPGPQSEALAVALAVHSGPTPERFAVGAAVLGLLTRAADEEPLALVVDDAHLFDDSSAQALAFAARRLVSDRVAVVVALRPVGDSPLASLPTLHLGPLTMESTRTLLEGAGAVRWTSERIARFHEATGGNPLAILDLAGEAERLAAAPAHTPVALTGALLAAYSRKALALSAEAGTALLLAATDNHDLAALDRACRAAGVGLASLEEAERAGLVRLTGGSVEFRHPLVRAAVYGEADPTARRRAHRLLAAAVAPDELDRRAWHRAEAAVGPDSEAAELLEAAAEAAGRRGANAVAAAQLVRSAAHTADAGLRGARLLRAGDQAWLAGATDDATRLLRQSLGLAATPLERARVLGRLGTIEARCGSLEQAKDLLFAAAAEATPLDPDAAAVLLADAIEACFYLCDSASALRAVDQLADLTGPRASPSARRIGWMASGFALVLAGRADRGADLVRAAMAQPAEPGAGGDQWRFRWALMGPMFLREAGEGRAAMAEAIRTVRTVVAVGILPFLLTLIARDHAASDGWADAEAGYAEAIRLAHETGHDNDRALAHAGFAWLLAREGRAQESRHQSRGGGGVVPQPQDRRVPLAARLHQARDPLAGGPGQGDGRGLTVTLGRVSAGASAGRRRVG</sequence>
<keyword evidence="1" id="KW-0547">Nucleotide-binding</keyword>
<evidence type="ECO:0000256" key="1">
    <source>
        <dbReference type="ARBA" id="ARBA00022741"/>
    </source>
</evidence>
<feature type="domain" description="Orc1-like AAA ATPase" evidence="4">
    <location>
        <begin position="2"/>
        <end position="159"/>
    </location>
</feature>
<dbReference type="InterPro" id="IPR027417">
    <property type="entry name" value="P-loop_NTPase"/>
</dbReference>
<proteinExistence type="predicted"/>
<protein>
    <submittedName>
        <fullName evidence="5">Tetratricopeptide (TPR) repeat protein</fullName>
    </submittedName>
</protein>
<dbReference type="SUPFAM" id="SSF52540">
    <property type="entry name" value="P-loop containing nucleoside triphosphate hydrolases"/>
    <property type="match status" value="1"/>
</dbReference>
<gene>
    <name evidence="5" type="ORF">BJ986_001683</name>
</gene>
<name>A0A852WPA3_9MICO</name>
<dbReference type="AlphaFoldDB" id="A0A852WPA3"/>
<accession>A0A852WPA3</accession>
<dbReference type="GO" id="GO:0005737">
    <property type="term" value="C:cytoplasm"/>
    <property type="evidence" value="ECO:0007669"/>
    <property type="project" value="TreeGrafter"/>
</dbReference>
<evidence type="ECO:0000259" key="4">
    <source>
        <dbReference type="Pfam" id="PF13191"/>
    </source>
</evidence>
<dbReference type="Pfam" id="PF13191">
    <property type="entry name" value="AAA_16"/>
    <property type="match status" value="1"/>
</dbReference>
<evidence type="ECO:0000256" key="3">
    <source>
        <dbReference type="SAM" id="MobiDB-lite"/>
    </source>
</evidence>
<evidence type="ECO:0000313" key="5">
    <source>
        <dbReference type="EMBL" id="NYG07196.1"/>
    </source>
</evidence>
<dbReference type="PANTHER" id="PTHR16305:SF35">
    <property type="entry name" value="TRANSCRIPTIONAL ACTIVATOR DOMAIN"/>
    <property type="match status" value="1"/>
</dbReference>
<feature type="region of interest" description="Disordered" evidence="3">
    <location>
        <begin position="678"/>
        <end position="713"/>
    </location>
</feature>
<dbReference type="InterPro" id="IPR041664">
    <property type="entry name" value="AAA_16"/>
</dbReference>
<keyword evidence="2" id="KW-0067">ATP-binding</keyword>
<organism evidence="5 6">
    <name type="scientific">Pedococcus badiiscoriae</name>
    <dbReference type="NCBI Taxonomy" id="642776"/>
    <lineage>
        <taxon>Bacteria</taxon>
        <taxon>Bacillati</taxon>
        <taxon>Actinomycetota</taxon>
        <taxon>Actinomycetes</taxon>
        <taxon>Micrococcales</taxon>
        <taxon>Intrasporangiaceae</taxon>
        <taxon>Pedococcus</taxon>
    </lineage>
</organism>
<evidence type="ECO:0000313" key="6">
    <source>
        <dbReference type="Proteomes" id="UP000573599"/>
    </source>
</evidence>
<keyword evidence="6" id="KW-1185">Reference proteome</keyword>